<evidence type="ECO:0000256" key="1">
    <source>
        <dbReference type="SAM" id="MobiDB-lite"/>
    </source>
</evidence>
<organism evidence="2 3">
    <name type="scientific">Castanea mollissima</name>
    <name type="common">Chinese chestnut</name>
    <dbReference type="NCBI Taxonomy" id="60419"/>
    <lineage>
        <taxon>Eukaryota</taxon>
        <taxon>Viridiplantae</taxon>
        <taxon>Streptophyta</taxon>
        <taxon>Embryophyta</taxon>
        <taxon>Tracheophyta</taxon>
        <taxon>Spermatophyta</taxon>
        <taxon>Magnoliopsida</taxon>
        <taxon>eudicotyledons</taxon>
        <taxon>Gunneridae</taxon>
        <taxon>Pentapetalae</taxon>
        <taxon>rosids</taxon>
        <taxon>fabids</taxon>
        <taxon>Fagales</taxon>
        <taxon>Fagaceae</taxon>
        <taxon>Castanea</taxon>
    </lineage>
</organism>
<feature type="region of interest" description="Disordered" evidence="1">
    <location>
        <begin position="1"/>
        <end position="24"/>
    </location>
</feature>
<comment type="caution">
    <text evidence="2">The sequence shown here is derived from an EMBL/GenBank/DDBJ whole genome shotgun (WGS) entry which is preliminary data.</text>
</comment>
<feature type="compositionally biased region" description="Basic and acidic residues" evidence="1">
    <location>
        <begin position="14"/>
        <end position="24"/>
    </location>
</feature>
<evidence type="ECO:0000313" key="3">
    <source>
        <dbReference type="Proteomes" id="UP000737018"/>
    </source>
</evidence>
<accession>A0A8J4QMX6</accession>
<gene>
    <name evidence="2" type="ORF">CMV_024911</name>
</gene>
<dbReference type="Proteomes" id="UP000737018">
    <property type="component" value="Unassembled WGS sequence"/>
</dbReference>
<reference evidence="2" key="1">
    <citation type="submission" date="2020-03" db="EMBL/GenBank/DDBJ databases">
        <title>Castanea mollissima Vanexum genome sequencing.</title>
        <authorList>
            <person name="Staton M."/>
        </authorList>
    </citation>
    <scope>NUCLEOTIDE SEQUENCE</scope>
    <source>
        <tissue evidence="2">Leaf</tissue>
    </source>
</reference>
<name>A0A8J4QMX6_9ROSI</name>
<dbReference type="EMBL" id="JRKL02006267">
    <property type="protein sequence ID" value="KAF3949189.1"/>
    <property type="molecule type" value="Genomic_DNA"/>
</dbReference>
<dbReference type="AlphaFoldDB" id="A0A8J4QMX6"/>
<protein>
    <submittedName>
        <fullName evidence="2">Uncharacterized protein</fullName>
    </submittedName>
</protein>
<sequence length="195" mass="20446">MLGGYTPPFQETPRTVESEPDNRYEDQFCTYRVGEELDEPGVEADTVRGSQPDVGVSRSVNGLAWSSGHRHMWCGFDGDADGFTAVVVEMGWVHCDGGGDGLGLWVGFGNVGSENEGFGSVEDGFESASGVPDGGTVEKAIGRGDNDVPFVGYSEFSMFDKVSVASVAKASTEDDDENGVVGSEKVGVLGGTGVR</sequence>
<keyword evidence="3" id="KW-1185">Reference proteome</keyword>
<evidence type="ECO:0000313" key="2">
    <source>
        <dbReference type="EMBL" id="KAF3949189.1"/>
    </source>
</evidence>
<proteinExistence type="predicted"/>
<feature type="region of interest" description="Disordered" evidence="1">
    <location>
        <begin position="172"/>
        <end position="195"/>
    </location>
</feature>